<evidence type="ECO:0008006" key="5">
    <source>
        <dbReference type="Google" id="ProtNLM"/>
    </source>
</evidence>
<evidence type="ECO:0000313" key="3">
    <source>
        <dbReference type="EMBL" id="WXA94708.1"/>
    </source>
</evidence>
<keyword evidence="4" id="KW-1185">Reference proteome</keyword>
<evidence type="ECO:0000313" key="4">
    <source>
        <dbReference type="Proteomes" id="UP001379533"/>
    </source>
</evidence>
<dbReference type="PROSITE" id="PS51257">
    <property type="entry name" value="PROKAR_LIPOPROTEIN"/>
    <property type="match status" value="1"/>
</dbReference>
<dbReference type="RefSeq" id="WP_394845319.1">
    <property type="nucleotide sequence ID" value="NZ_CP089982.1"/>
</dbReference>
<evidence type="ECO:0000256" key="1">
    <source>
        <dbReference type="SAM" id="MobiDB-lite"/>
    </source>
</evidence>
<gene>
    <name evidence="3" type="ORF">LZC95_50855</name>
</gene>
<name>A0ABZ2K7Q5_9BACT</name>
<evidence type="ECO:0000256" key="2">
    <source>
        <dbReference type="SAM" id="SignalP"/>
    </source>
</evidence>
<accession>A0ABZ2K7Q5</accession>
<dbReference type="Proteomes" id="UP001379533">
    <property type="component" value="Chromosome"/>
</dbReference>
<sequence length="200" mass="21818">MKRPTRLTLHTSKWLAVTMLAGACALAFAPGCAATGDEDAESTDLAAEQALAELGISSQEPNTSENDPEPLVSEDAMEADSEAAPAATDAQKKAVKWMKNHVGSTEYEHYCETAVEHAYGTRYVYDDAKEHWQSVTIHKNKNAPYGAFVFWNISQWGHVGISDGDGGFYSSGINGKIGHKKSLDYFNKYVGWAKGQKPKK</sequence>
<proteinExistence type="predicted"/>
<feature type="signal peptide" evidence="2">
    <location>
        <begin position="1"/>
        <end position="29"/>
    </location>
</feature>
<dbReference type="EMBL" id="CP089982">
    <property type="protein sequence ID" value="WXA94708.1"/>
    <property type="molecule type" value="Genomic_DNA"/>
</dbReference>
<feature type="compositionally biased region" description="Polar residues" evidence="1">
    <location>
        <begin position="56"/>
        <end position="65"/>
    </location>
</feature>
<organism evidence="3 4">
    <name type="scientific">Pendulispora brunnea</name>
    <dbReference type="NCBI Taxonomy" id="2905690"/>
    <lineage>
        <taxon>Bacteria</taxon>
        <taxon>Pseudomonadati</taxon>
        <taxon>Myxococcota</taxon>
        <taxon>Myxococcia</taxon>
        <taxon>Myxococcales</taxon>
        <taxon>Sorangiineae</taxon>
        <taxon>Pendulisporaceae</taxon>
        <taxon>Pendulispora</taxon>
    </lineage>
</organism>
<reference evidence="3 4" key="1">
    <citation type="submission" date="2021-12" db="EMBL/GenBank/DDBJ databases">
        <title>Discovery of the Pendulisporaceae a myxobacterial family with distinct sporulation behavior and unique specialized metabolism.</title>
        <authorList>
            <person name="Garcia R."/>
            <person name="Popoff A."/>
            <person name="Bader C.D."/>
            <person name="Loehr J."/>
            <person name="Walesch S."/>
            <person name="Walt C."/>
            <person name="Boldt J."/>
            <person name="Bunk B."/>
            <person name="Haeckl F.J.F.P.J."/>
            <person name="Gunesch A.P."/>
            <person name="Birkelbach J."/>
            <person name="Nuebel U."/>
            <person name="Pietschmann T."/>
            <person name="Bach T."/>
            <person name="Mueller R."/>
        </authorList>
    </citation>
    <scope>NUCLEOTIDE SEQUENCE [LARGE SCALE GENOMIC DNA]</scope>
    <source>
        <strain evidence="3 4">MSr12523</strain>
    </source>
</reference>
<feature type="chain" id="PRO_5045191788" description="CHAP domain-containing protein" evidence="2">
    <location>
        <begin position="30"/>
        <end position="200"/>
    </location>
</feature>
<feature type="region of interest" description="Disordered" evidence="1">
    <location>
        <begin position="54"/>
        <end position="88"/>
    </location>
</feature>
<protein>
    <recommendedName>
        <fullName evidence="5">CHAP domain-containing protein</fullName>
    </recommendedName>
</protein>
<keyword evidence="2" id="KW-0732">Signal</keyword>